<evidence type="ECO:0000313" key="1">
    <source>
        <dbReference type="EMBL" id="EER37115.1"/>
    </source>
</evidence>
<dbReference type="EMBL" id="GG692436">
    <property type="protein sequence ID" value="EER37115.1"/>
    <property type="molecule type" value="Genomic_DNA"/>
</dbReference>
<dbReference type="VEuPathDB" id="FungiDB:HCDG_08566"/>
<dbReference type="Proteomes" id="UP000002624">
    <property type="component" value="Unassembled WGS sequence"/>
</dbReference>
<sequence>MASHKHAIPQFAGSELSGDRIDGCHPVGNVEVQFSLGTAFDSGQRVKEIDNAESYHYDLLCIFFAVVSPELKGAAKLKIWADDRPVNPRLFQACSAEFGEWGNT</sequence>
<evidence type="ECO:0000313" key="2">
    <source>
        <dbReference type="Proteomes" id="UP000002624"/>
    </source>
</evidence>
<protein>
    <submittedName>
        <fullName evidence="1">Uncharacterized protein</fullName>
    </submittedName>
</protein>
<dbReference type="AlphaFoldDB" id="C6HRI1"/>
<organism evidence="1 2">
    <name type="scientific">Ajellomyces capsulatus (strain H143)</name>
    <name type="common">Darling's disease fungus</name>
    <name type="synonym">Histoplasma capsulatum</name>
    <dbReference type="NCBI Taxonomy" id="544712"/>
    <lineage>
        <taxon>Eukaryota</taxon>
        <taxon>Fungi</taxon>
        <taxon>Dikarya</taxon>
        <taxon>Ascomycota</taxon>
        <taxon>Pezizomycotina</taxon>
        <taxon>Eurotiomycetes</taxon>
        <taxon>Eurotiomycetidae</taxon>
        <taxon>Onygenales</taxon>
        <taxon>Ajellomycetaceae</taxon>
        <taxon>Histoplasma</taxon>
    </lineage>
</organism>
<dbReference type="HOGENOM" id="CLU_2249329_0_0_1"/>
<reference evidence="2" key="1">
    <citation type="submission" date="2009-05" db="EMBL/GenBank/DDBJ databases">
        <title>The genome sequence of Ajellomyces capsulatus strain H143.</title>
        <authorList>
            <person name="Champion M."/>
            <person name="Cuomo C.A."/>
            <person name="Ma L.-J."/>
            <person name="Henn M.R."/>
            <person name="Sil A."/>
            <person name="Goldman B."/>
            <person name="Young S.K."/>
            <person name="Kodira C.D."/>
            <person name="Zeng Q."/>
            <person name="Koehrsen M."/>
            <person name="Alvarado L."/>
            <person name="Berlin A.M."/>
            <person name="Borenstein D."/>
            <person name="Chen Z."/>
            <person name="Engels R."/>
            <person name="Freedman E."/>
            <person name="Gellesch M."/>
            <person name="Goldberg J."/>
            <person name="Griggs A."/>
            <person name="Gujja S."/>
            <person name="Heiman D.I."/>
            <person name="Hepburn T.A."/>
            <person name="Howarth C."/>
            <person name="Jen D."/>
            <person name="Larson L."/>
            <person name="Lewis B."/>
            <person name="Mehta T."/>
            <person name="Park D."/>
            <person name="Pearson M."/>
            <person name="Roberts A."/>
            <person name="Saif S."/>
            <person name="Shea T.D."/>
            <person name="Shenoy N."/>
            <person name="Sisk P."/>
            <person name="Stolte C."/>
            <person name="Sykes S."/>
            <person name="Walk T."/>
            <person name="White J."/>
            <person name="Yandava C."/>
            <person name="Klein B."/>
            <person name="McEwen J.G."/>
            <person name="Puccia R."/>
            <person name="Goldman G.H."/>
            <person name="Felipe M.S."/>
            <person name="Nino-Vega G."/>
            <person name="San-Blas G."/>
            <person name="Taylor J.W."/>
            <person name="Mendoza L."/>
            <person name="Galagan J.E."/>
            <person name="Nusbaum C."/>
            <person name="Birren B.W."/>
        </authorList>
    </citation>
    <scope>NUCLEOTIDE SEQUENCE [LARGE SCALE GENOMIC DNA]</scope>
    <source>
        <strain evidence="2">H143</strain>
    </source>
</reference>
<name>C6HRI1_AJECH</name>
<accession>C6HRI1</accession>
<proteinExistence type="predicted"/>
<gene>
    <name evidence="1" type="ORF">HCDG_08566</name>
</gene>